<organism evidence="1 2">
    <name type="scientific">Pseudomonas citronellolis</name>
    <dbReference type="NCBI Taxonomy" id="53408"/>
    <lineage>
        <taxon>Bacteria</taxon>
        <taxon>Pseudomonadati</taxon>
        <taxon>Pseudomonadota</taxon>
        <taxon>Gammaproteobacteria</taxon>
        <taxon>Pseudomonadales</taxon>
        <taxon>Pseudomonadaceae</taxon>
        <taxon>Pseudomonas</taxon>
    </lineage>
</organism>
<dbReference type="Pfam" id="PF26541">
    <property type="entry name" value="MafI2"/>
    <property type="match status" value="1"/>
</dbReference>
<dbReference type="AlphaFoldDB" id="A0A1A9KKX5"/>
<dbReference type="InterPro" id="IPR058702">
    <property type="entry name" value="MafI2-like"/>
</dbReference>
<dbReference type="Proteomes" id="UP000077748">
    <property type="component" value="Chromosome"/>
</dbReference>
<sequence length="98" mass="10963">MNLIVRNKIIIALVQALLGAISPNFRAVLIDFSQGVDVRFFLVEDLAEDREEIDDVITEFDSLVMGVESVSITYGITVGKVWIDFSGDSVVPVYIRRE</sequence>
<dbReference type="EMBL" id="CP015878">
    <property type="protein sequence ID" value="ANI18101.1"/>
    <property type="molecule type" value="Genomic_DNA"/>
</dbReference>
<evidence type="ECO:0000313" key="1">
    <source>
        <dbReference type="EMBL" id="ANI18101.1"/>
    </source>
</evidence>
<name>A0A1A9KKX5_9PSED</name>
<dbReference type="RefSeq" id="WP_064584858.1">
    <property type="nucleotide sequence ID" value="NZ_CP015878.1"/>
</dbReference>
<reference evidence="1 2" key="1">
    <citation type="submission" date="2016-05" db="EMBL/GenBank/DDBJ databases">
        <title>Genome Sequence of Pseudomonas citronellolis Strain SJTE-3, an Estrogens and Persistent Organic Pollutants degradation strain.</title>
        <authorList>
            <person name="Liang R."/>
        </authorList>
    </citation>
    <scope>NUCLEOTIDE SEQUENCE [LARGE SCALE GENOMIC DNA]</scope>
    <source>
        <strain evidence="1 2">SJTE-3</strain>
    </source>
</reference>
<proteinExistence type="predicted"/>
<gene>
    <name evidence="1" type="ORF">A9C11_30680</name>
</gene>
<evidence type="ECO:0000313" key="2">
    <source>
        <dbReference type="Proteomes" id="UP000077748"/>
    </source>
</evidence>
<accession>A0A1A9KKX5</accession>
<protein>
    <submittedName>
        <fullName evidence="1">Uncharacterized protein</fullName>
    </submittedName>
</protein>